<feature type="binding site" evidence="9">
    <location>
        <position position="320"/>
    </location>
    <ligand>
        <name>Mg(2+)</name>
        <dbReference type="ChEBI" id="CHEBI:18420"/>
        <label>2</label>
    </ligand>
</feature>
<keyword evidence="9" id="KW-0479">Metal-binding</keyword>
<reference evidence="11" key="1">
    <citation type="submission" date="2019-05" db="EMBL/GenBank/DDBJ databases">
        <title>Metatranscriptomic reconstruction reveals RNA viruses with the potential to shape carbon cycling in soil.</title>
        <authorList>
            <person name="Starr E.P."/>
            <person name="Nuccio E."/>
            <person name="Pett-Ridge J."/>
            <person name="Banfield J.F."/>
            <person name="Firestone M.K."/>
        </authorList>
    </citation>
    <scope>NUCLEOTIDE SEQUENCE</scope>
    <source>
        <strain evidence="11">H2_Rhizo_Litter_49_scaffold_1218</strain>
    </source>
</reference>
<keyword evidence="9" id="KW-0460">Magnesium</keyword>
<dbReference type="GO" id="GO:0039694">
    <property type="term" value="P:viral RNA genome replication"/>
    <property type="evidence" value="ECO:0007669"/>
    <property type="project" value="InterPro"/>
</dbReference>
<dbReference type="Pfam" id="PF03431">
    <property type="entry name" value="RNA_replicase_B"/>
    <property type="match status" value="1"/>
</dbReference>
<evidence type="ECO:0000256" key="2">
    <source>
        <dbReference type="ARBA" id="ARBA00022484"/>
    </source>
</evidence>
<keyword evidence="4" id="KW-0548">Nucleotidyltransferase</keyword>
<dbReference type="InterPro" id="IPR007096">
    <property type="entry name" value="RNA-dir_Rpol_cat_phage"/>
</dbReference>
<accession>A0A514D1Y7</accession>
<keyword evidence="3" id="KW-0808">Transferase</keyword>
<evidence type="ECO:0000256" key="1">
    <source>
        <dbReference type="ARBA" id="ARBA00012494"/>
    </source>
</evidence>
<evidence type="ECO:0000313" key="11">
    <source>
        <dbReference type="EMBL" id="QDH87626.1"/>
    </source>
</evidence>
<comment type="cofactor">
    <cofactor evidence="9">
        <name>Mg(2+)</name>
        <dbReference type="ChEBI" id="CHEBI:18420"/>
    </cofactor>
    <text evidence="9">Binds 2 Mg(2+) per subunit.</text>
</comment>
<keyword evidence="5" id="KW-0547">Nucleotide-binding</keyword>
<keyword evidence="2 11" id="KW-0696">RNA-directed RNA polymerase</keyword>
<evidence type="ECO:0000256" key="7">
    <source>
        <dbReference type="ARBA" id="ARBA00030248"/>
    </source>
</evidence>
<protein>
    <recommendedName>
        <fullName evidence="1">RNA-directed RNA polymerase</fullName>
        <ecNumber evidence="1">2.7.7.48</ecNumber>
    </recommendedName>
    <alternativeName>
        <fullName evidence="7">RNA replicase beta chain</fullName>
    </alternativeName>
</protein>
<gene>
    <name evidence="11" type="ORF">H2RhizoLitter491218_000004</name>
</gene>
<evidence type="ECO:0000256" key="6">
    <source>
        <dbReference type="ARBA" id="ARBA00022953"/>
    </source>
</evidence>
<evidence type="ECO:0000256" key="8">
    <source>
        <dbReference type="ARBA" id="ARBA00048744"/>
    </source>
</evidence>
<feature type="domain" description="RdRp catalytic" evidence="10">
    <location>
        <begin position="305"/>
        <end position="449"/>
    </location>
</feature>
<dbReference type="InterPro" id="IPR005093">
    <property type="entry name" value="RNArep_beta"/>
</dbReference>
<evidence type="ECO:0000256" key="9">
    <source>
        <dbReference type="PIRSR" id="PIRSR605093-1"/>
    </source>
</evidence>
<name>A0A514D1Y7_9VIRU</name>
<organism evidence="11">
    <name type="scientific">Leviviridae sp</name>
    <dbReference type="NCBI Taxonomy" id="2027243"/>
    <lineage>
        <taxon>Viruses</taxon>
        <taxon>Riboviria</taxon>
        <taxon>Orthornavirae</taxon>
        <taxon>Lenarviricota</taxon>
        <taxon>Leviviricetes</taxon>
        <taxon>Norzivirales</taxon>
        <taxon>Fiersviridae</taxon>
    </lineage>
</organism>
<dbReference type="GO" id="GO:0046872">
    <property type="term" value="F:metal ion binding"/>
    <property type="evidence" value="ECO:0007669"/>
    <property type="project" value="UniProtKB-KW"/>
</dbReference>
<dbReference type="EC" id="2.7.7.48" evidence="1"/>
<feature type="binding site" evidence="9">
    <location>
        <position position="417"/>
    </location>
    <ligand>
        <name>Mg(2+)</name>
        <dbReference type="ChEBI" id="CHEBI:18420"/>
        <label>2</label>
    </ligand>
</feature>
<evidence type="ECO:0000256" key="4">
    <source>
        <dbReference type="ARBA" id="ARBA00022695"/>
    </source>
</evidence>
<keyword evidence="6" id="KW-0693">Viral RNA replication</keyword>
<dbReference type="GO" id="GO:0003968">
    <property type="term" value="F:RNA-directed RNA polymerase activity"/>
    <property type="evidence" value="ECO:0007669"/>
    <property type="project" value="UniProtKB-KW"/>
</dbReference>
<evidence type="ECO:0000259" key="10">
    <source>
        <dbReference type="PROSITE" id="PS50522"/>
    </source>
</evidence>
<evidence type="ECO:0000256" key="5">
    <source>
        <dbReference type="ARBA" id="ARBA00022741"/>
    </source>
</evidence>
<proteinExistence type="predicted"/>
<dbReference type="GO" id="GO:0000166">
    <property type="term" value="F:nucleotide binding"/>
    <property type="evidence" value="ECO:0007669"/>
    <property type="project" value="UniProtKB-KW"/>
</dbReference>
<dbReference type="PROSITE" id="PS50522">
    <property type="entry name" value="RDRP_PHAGE"/>
    <property type="match status" value="1"/>
</dbReference>
<sequence>MKSLILLWQLVAEDFCDRCCTSATLDHKMVQRRTEHEGLSFLTITLPSFGKEFQKALDFGIVDRNSFHGFPFARKAGKRLGIPAFLQEFLGLVFNPSTGVLLDEPNIDAILAIRQLTLMFSKVLLPCSDARLAESMKGYIECDNEVRRFDSQLSSADLAEFHRVSSLLFSSVLAKVDSDVYHGRIVPKHGPGATADRLRANAKFRQRTWTQRLERIFPFGEFIFPSWSYYDHFSDVDLIEPGAELPVRVISVPKTQKTPRIIAIEPTAMQYVQQGLLESILQHIEGDHILSQLLGFSDQTPNQRMAREGSQVLGNLATLDLSDASDRVSNQLVRCLLQDHPHLREAVEACRSRKADVPGHGVIRLAKFASMGSALTFPVEAMVFLTCTLMGICDTHNTPVSRQLISQLPGKVRIYGDDIIVPVDTVHSVVHRLESFGARVGANKSFWIGKFRESCGKEYYDGFDISIVKVRRMLPTSRRHVPEVISAVSLRNQLYFSGCWRATKWLDGYLRKLLKHFPTVLPSSPVLGRHSHLGYVSEGEHETLHRPFVKGYVVSSRLPRDFLEGPGALLKFFLKRGGQPSVDGRHLERAGRPHAVDIKLRSRMSPY</sequence>
<evidence type="ECO:0000256" key="3">
    <source>
        <dbReference type="ARBA" id="ARBA00022679"/>
    </source>
</evidence>
<comment type="catalytic activity">
    <reaction evidence="8">
        <text>RNA(n) + a ribonucleoside 5'-triphosphate = RNA(n+1) + diphosphate</text>
        <dbReference type="Rhea" id="RHEA:21248"/>
        <dbReference type="Rhea" id="RHEA-COMP:14527"/>
        <dbReference type="Rhea" id="RHEA-COMP:17342"/>
        <dbReference type="ChEBI" id="CHEBI:33019"/>
        <dbReference type="ChEBI" id="CHEBI:61557"/>
        <dbReference type="ChEBI" id="CHEBI:140395"/>
        <dbReference type="EC" id="2.7.7.48"/>
    </reaction>
</comment>
<feature type="binding site" evidence="9">
    <location>
        <position position="418"/>
    </location>
    <ligand>
        <name>Mg(2+)</name>
        <dbReference type="ChEBI" id="CHEBI:18420"/>
        <label>2</label>
    </ligand>
</feature>
<dbReference type="EMBL" id="MN033513">
    <property type="protein sequence ID" value="QDH87626.1"/>
    <property type="molecule type" value="Genomic_RNA"/>
</dbReference>